<gene>
    <name evidence="1" type="ORF">DERYTH_LOCUS21854</name>
</gene>
<protein>
    <submittedName>
        <fullName evidence="1">28030_t:CDS:1</fullName>
    </submittedName>
</protein>
<feature type="non-terminal residue" evidence="1">
    <location>
        <position position="1"/>
    </location>
</feature>
<accession>A0A9N9JTG2</accession>
<name>A0A9N9JTG2_9GLOM</name>
<proteinExistence type="predicted"/>
<sequence>PSIVQRIEDIIYQTDIDKREIFYSNPTIHQIMDGVIKVVARLEHITYQCLTVMYQARVNKDHHISLQKIQPQQQESPSKQE</sequence>
<evidence type="ECO:0000313" key="1">
    <source>
        <dbReference type="EMBL" id="CAG8793282.1"/>
    </source>
</evidence>
<comment type="caution">
    <text evidence="1">The sequence shown here is derived from an EMBL/GenBank/DDBJ whole genome shotgun (WGS) entry which is preliminary data.</text>
</comment>
<dbReference type="AlphaFoldDB" id="A0A9N9JTG2"/>
<dbReference type="Proteomes" id="UP000789405">
    <property type="component" value="Unassembled WGS sequence"/>
</dbReference>
<evidence type="ECO:0000313" key="2">
    <source>
        <dbReference type="Proteomes" id="UP000789405"/>
    </source>
</evidence>
<reference evidence="1" key="1">
    <citation type="submission" date="2021-06" db="EMBL/GenBank/DDBJ databases">
        <authorList>
            <person name="Kallberg Y."/>
            <person name="Tangrot J."/>
            <person name="Rosling A."/>
        </authorList>
    </citation>
    <scope>NUCLEOTIDE SEQUENCE</scope>
    <source>
        <strain evidence="1">MA453B</strain>
    </source>
</reference>
<organism evidence="1 2">
    <name type="scientific">Dentiscutata erythropus</name>
    <dbReference type="NCBI Taxonomy" id="1348616"/>
    <lineage>
        <taxon>Eukaryota</taxon>
        <taxon>Fungi</taxon>
        <taxon>Fungi incertae sedis</taxon>
        <taxon>Mucoromycota</taxon>
        <taxon>Glomeromycotina</taxon>
        <taxon>Glomeromycetes</taxon>
        <taxon>Diversisporales</taxon>
        <taxon>Gigasporaceae</taxon>
        <taxon>Dentiscutata</taxon>
    </lineage>
</organism>
<dbReference type="EMBL" id="CAJVPY010028815">
    <property type="protein sequence ID" value="CAG8793282.1"/>
    <property type="molecule type" value="Genomic_DNA"/>
</dbReference>
<keyword evidence="2" id="KW-1185">Reference proteome</keyword>